<dbReference type="InterPro" id="IPR011990">
    <property type="entry name" value="TPR-like_helical_dom_sf"/>
</dbReference>
<keyword evidence="1" id="KW-0472">Membrane</keyword>
<dbReference type="SUPFAM" id="SSF48452">
    <property type="entry name" value="TPR-like"/>
    <property type="match status" value="1"/>
</dbReference>
<organism evidence="2 3">
    <name type="scientific">Microbacterium bandirmense</name>
    <dbReference type="NCBI Taxonomy" id="3122050"/>
    <lineage>
        <taxon>Bacteria</taxon>
        <taxon>Bacillati</taxon>
        <taxon>Actinomycetota</taxon>
        <taxon>Actinomycetes</taxon>
        <taxon>Micrococcales</taxon>
        <taxon>Microbacteriaceae</taxon>
        <taxon>Microbacterium</taxon>
    </lineage>
</organism>
<feature type="transmembrane region" description="Helical" evidence="1">
    <location>
        <begin position="35"/>
        <end position="55"/>
    </location>
</feature>
<gene>
    <name evidence="2" type="ORF">WDU99_16410</name>
</gene>
<name>A0ABU8LEY3_9MICO</name>
<protein>
    <recommendedName>
        <fullName evidence="4">Tetratricopeptide repeat protein</fullName>
    </recommendedName>
</protein>
<dbReference type="Proteomes" id="UP001371224">
    <property type="component" value="Unassembled WGS sequence"/>
</dbReference>
<evidence type="ECO:0000313" key="3">
    <source>
        <dbReference type="Proteomes" id="UP001371224"/>
    </source>
</evidence>
<sequence>MISRIGVALMGAALLLYIVITVWLGVMFFSVGNPAGIAMGIALVVLAPVGGWALIRELAFGFGADRLGRTLDAEGTMPEAPEELTPSGRLRADDAEPMIAQYAAGVAASPDDWRAHYRLGVVQDAAGRRKDARGSIRQAIRLARSRP</sequence>
<evidence type="ECO:0000256" key="1">
    <source>
        <dbReference type="SAM" id="Phobius"/>
    </source>
</evidence>
<keyword evidence="3" id="KW-1185">Reference proteome</keyword>
<dbReference type="RefSeq" id="WP_337333544.1">
    <property type="nucleotide sequence ID" value="NZ_JBBDGM010000020.1"/>
</dbReference>
<evidence type="ECO:0000313" key="2">
    <source>
        <dbReference type="EMBL" id="MEJ1089901.1"/>
    </source>
</evidence>
<proteinExistence type="predicted"/>
<evidence type="ECO:0008006" key="4">
    <source>
        <dbReference type="Google" id="ProtNLM"/>
    </source>
</evidence>
<comment type="caution">
    <text evidence="2">The sequence shown here is derived from an EMBL/GenBank/DDBJ whole genome shotgun (WGS) entry which is preliminary data.</text>
</comment>
<keyword evidence="1" id="KW-1133">Transmembrane helix</keyword>
<dbReference type="EMBL" id="JBBDGM010000020">
    <property type="protein sequence ID" value="MEJ1089901.1"/>
    <property type="molecule type" value="Genomic_DNA"/>
</dbReference>
<dbReference type="Gene3D" id="1.25.40.10">
    <property type="entry name" value="Tetratricopeptide repeat domain"/>
    <property type="match status" value="1"/>
</dbReference>
<accession>A0ABU8LEY3</accession>
<keyword evidence="1" id="KW-0812">Transmembrane</keyword>
<reference evidence="2 3" key="1">
    <citation type="submission" date="2024-02" db="EMBL/GenBank/DDBJ databases">
        <authorList>
            <person name="Saticioglu I.B."/>
        </authorList>
    </citation>
    <scope>NUCLEOTIDE SEQUENCE [LARGE SCALE GENOMIC DNA]</scope>
    <source>
        <strain evidence="2 3">Mu-80</strain>
    </source>
</reference>
<feature type="transmembrane region" description="Helical" evidence="1">
    <location>
        <begin position="7"/>
        <end position="29"/>
    </location>
</feature>